<keyword evidence="1" id="KW-1133">Transmembrane helix</keyword>
<sequence>MPKGRKNHRNRNAAIQLAVGGDGAVIGAAGGNAVLDGNVVNQHRPITQIIGSLIMHILGFGFILCSKGRSIKQIILVEN</sequence>
<evidence type="ECO:0000313" key="2">
    <source>
        <dbReference type="EMBL" id="ONH96414.1"/>
    </source>
</evidence>
<gene>
    <name evidence="2" type="ORF">PRUPE_7G127700</name>
</gene>
<protein>
    <submittedName>
        <fullName evidence="2">Uncharacterized protein</fullName>
    </submittedName>
</protein>
<dbReference type="Proteomes" id="UP000006882">
    <property type="component" value="Chromosome G7"/>
</dbReference>
<evidence type="ECO:0000313" key="3">
    <source>
        <dbReference type="Proteomes" id="UP000006882"/>
    </source>
</evidence>
<keyword evidence="1" id="KW-0812">Transmembrane</keyword>
<feature type="transmembrane region" description="Helical" evidence="1">
    <location>
        <begin position="12"/>
        <end position="34"/>
    </location>
</feature>
<keyword evidence="3" id="KW-1185">Reference proteome</keyword>
<feature type="transmembrane region" description="Helical" evidence="1">
    <location>
        <begin position="46"/>
        <end position="65"/>
    </location>
</feature>
<dbReference type="Gramene" id="ONH96414">
    <property type="protein sequence ID" value="ONH96414"/>
    <property type="gene ID" value="PRUPE_7G127700"/>
</dbReference>
<dbReference type="AlphaFoldDB" id="A0A251NDQ9"/>
<proteinExistence type="predicted"/>
<evidence type="ECO:0000256" key="1">
    <source>
        <dbReference type="SAM" id="Phobius"/>
    </source>
</evidence>
<dbReference type="EMBL" id="CM007657">
    <property type="protein sequence ID" value="ONH96414.1"/>
    <property type="molecule type" value="Genomic_DNA"/>
</dbReference>
<keyword evidence="1" id="KW-0472">Membrane</keyword>
<reference evidence="2 3" key="1">
    <citation type="journal article" date="2013" name="Nat. Genet.">
        <title>The high-quality draft genome of peach (Prunus persica) identifies unique patterns of genetic diversity, domestication and genome evolution.</title>
        <authorList>
            <consortium name="International Peach Genome Initiative"/>
            <person name="Verde I."/>
            <person name="Abbott A.G."/>
            <person name="Scalabrin S."/>
            <person name="Jung S."/>
            <person name="Shu S."/>
            <person name="Marroni F."/>
            <person name="Zhebentyayeva T."/>
            <person name="Dettori M.T."/>
            <person name="Grimwood J."/>
            <person name="Cattonaro F."/>
            <person name="Zuccolo A."/>
            <person name="Rossini L."/>
            <person name="Jenkins J."/>
            <person name="Vendramin E."/>
            <person name="Meisel L.A."/>
            <person name="Decroocq V."/>
            <person name="Sosinski B."/>
            <person name="Prochnik S."/>
            <person name="Mitros T."/>
            <person name="Policriti A."/>
            <person name="Cipriani G."/>
            <person name="Dondini L."/>
            <person name="Ficklin S."/>
            <person name="Goodstein D.M."/>
            <person name="Xuan P."/>
            <person name="Del Fabbro C."/>
            <person name="Aramini V."/>
            <person name="Copetti D."/>
            <person name="Gonzalez S."/>
            <person name="Horner D.S."/>
            <person name="Falchi R."/>
            <person name="Lucas S."/>
            <person name="Mica E."/>
            <person name="Maldonado J."/>
            <person name="Lazzari B."/>
            <person name="Bielenberg D."/>
            <person name="Pirona R."/>
            <person name="Miculan M."/>
            <person name="Barakat A."/>
            <person name="Testolin R."/>
            <person name="Stella A."/>
            <person name="Tartarini S."/>
            <person name="Tonutti P."/>
            <person name="Arus P."/>
            <person name="Orellana A."/>
            <person name="Wells C."/>
            <person name="Main D."/>
            <person name="Vizzotto G."/>
            <person name="Silva H."/>
            <person name="Salamini F."/>
            <person name="Schmutz J."/>
            <person name="Morgante M."/>
            <person name="Rokhsar D.S."/>
        </authorList>
    </citation>
    <scope>NUCLEOTIDE SEQUENCE [LARGE SCALE GENOMIC DNA]</scope>
    <source>
        <strain evidence="3">cv. Nemared</strain>
    </source>
</reference>
<accession>A0A251NDQ9</accession>
<name>A0A251NDQ9_PRUPE</name>
<organism evidence="2 3">
    <name type="scientific">Prunus persica</name>
    <name type="common">Peach</name>
    <name type="synonym">Amygdalus persica</name>
    <dbReference type="NCBI Taxonomy" id="3760"/>
    <lineage>
        <taxon>Eukaryota</taxon>
        <taxon>Viridiplantae</taxon>
        <taxon>Streptophyta</taxon>
        <taxon>Embryophyta</taxon>
        <taxon>Tracheophyta</taxon>
        <taxon>Spermatophyta</taxon>
        <taxon>Magnoliopsida</taxon>
        <taxon>eudicotyledons</taxon>
        <taxon>Gunneridae</taxon>
        <taxon>Pentapetalae</taxon>
        <taxon>rosids</taxon>
        <taxon>fabids</taxon>
        <taxon>Rosales</taxon>
        <taxon>Rosaceae</taxon>
        <taxon>Amygdaloideae</taxon>
        <taxon>Amygdaleae</taxon>
        <taxon>Prunus</taxon>
    </lineage>
</organism>